<accession>A0ABU3ZAJ0</accession>
<keyword evidence="1" id="KW-0732">Signal</keyword>
<dbReference type="PANTHER" id="PTHR35788:SF1">
    <property type="entry name" value="EXPORTED PROTEIN"/>
    <property type="match status" value="1"/>
</dbReference>
<sequence length="442" mass="47806">MKRVHKFIILSLISITISGCGYVPTGSVTQGIRVDDIDLSGKSKAELHIALEQLGKEKNKPVTIVTDKTNTQATWKDLGILENISELEQDILSYGYEDDALTLLSNRFKALVYGKQFPYALKLDEVQAQAFLTEFAKTMDTPGHDAYLSVENGQVVLHPAKNGKRIDIAATMKALKESVATGNINTLSLVYTTENTVKVTDADLKSLTTVLASYTTSFDPSNTNRTNNIEIAANKMNGTLVKPGQNFSFNEVVGERTAEAGFDDAPVMIDGKLVPGIGGGICQVSSTLFNAALLSGMEIVERNPHFEPVGYIAAGRDATVAYGYLDFIFKNPYNQSVYVITSIFGGEVTIYIIGVGSDKPKSVDISVGGEKEIPHSTETRTDMTIEGGQVIEGHPGLTMVTTRHIVYGNGVTSTDTYESLYDPVNTIIIKGKPKPTTKSPTV</sequence>
<dbReference type="InterPro" id="IPR038054">
    <property type="entry name" value="LD_TPept-like_central_sf"/>
</dbReference>
<keyword evidence="4" id="KW-1185">Reference proteome</keyword>
<dbReference type="Gene3D" id="3.10.20.800">
    <property type="match status" value="1"/>
</dbReference>
<feature type="domain" description="G5" evidence="2">
    <location>
        <begin position="361"/>
        <end position="433"/>
    </location>
</feature>
<dbReference type="Proteomes" id="UP001272515">
    <property type="component" value="Unassembled WGS sequence"/>
</dbReference>
<protein>
    <submittedName>
        <fullName evidence="3">VanW family protein</fullName>
    </submittedName>
</protein>
<dbReference type="RefSeq" id="WP_317330313.1">
    <property type="nucleotide sequence ID" value="NZ_JAWJZA010000013.1"/>
</dbReference>
<proteinExistence type="predicted"/>
<dbReference type="InterPro" id="IPR007391">
    <property type="entry name" value="Vancomycin_resist_VanW"/>
</dbReference>
<dbReference type="Pfam" id="PF04294">
    <property type="entry name" value="VanW"/>
    <property type="match status" value="1"/>
</dbReference>
<dbReference type="PROSITE" id="PS51257">
    <property type="entry name" value="PROKAR_LIPOPROTEIN"/>
    <property type="match status" value="1"/>
</dbReference>
<evidence type="ECO:0000256" key="1">
    <source>
        <dbReference type="ARBA" id="ARBA00022729"/>
    </source>
</evidence>
<organism evidence="3 4">
    <name type="scientific">Veillonella absiana</name>
    <dbReference type="NCBI Taxonomy" id="3079305"/>
    <lineage>
        <taxon>Bacteria</taxon>
        <taxon>Bacillati</taxon>
        <taxon>Bacillota</taxon>
        <taxon>Negativicutes</taxon>
        <taxon>Veillonellales</taxon>
        <taxon>Veillonellaceae</taxon>
        <taxon>Veillonella</taxon>
    </lineage>
</organism>
<dbReference type="EMBL" id="JAWJZB010000010">
    <property type="protein sequence ID" value="MDV5088946.1"/>
    <property type="molecule type" value="Genomic_DNA"/>
</dbReference>
<dbReference type="PANTHER" id="PTHR35788">
    <property type="entry name" value="EXPORTED PROTEIN-RELATED"/>
    <property type="match status" value="1"/>
</dbReference>
<dbReference type="InterPro" id="IPR011098">
    <property type="entry name" value="G5_dom"/>
</dbReference>
<evidence type="ECO:0000313" key="3">
    <source>
        <dbReference type="EMBL" id="MDV5088946.1"/>
    </source>
</evidence>
<dbReference type="InterPro" id="IPR022029">
    <property type="entry name" value="YoaR-like_PG-bd"/>
</dbReference>
<evidence type="ECO:0000313" key="4">
    <source>
        <dbReference type="Proteomes" id="UP001272515"/>
    </source>
</evidence>
<comment type="caution">
    <text evidence="3">The sequence shown here is derived from an EMBL/GenBank/DDBJ whole genome shotgun (WGS) entry which is preliminary data.</text>
</comment>
<name>A0ABU3ZAJ0_9FIRM</name>
<evidence type="ECO:0000259" key="2">
    <source>
        <dbReference type="SMART" id="SM01208"/>
    </source>
</evidence>
<gene>
    <name evidence="3" type="ORF">RVY80_08925</name>
</gene>
<reference evidence="3 4" key="1">
    <citation type="submission" date="2023-10" db="EMBL/GenBank/DDBJ databases">
        <title>Veillonella sp. nov., isolated from a pig farm feces dump.</title>
        <authorList>
            <person name="Chang Y.-H."/>
        </authorList>
    </citation>
    <scope>NUCLEOTIDE SEQUENCE [LARGE SCALE GENOMIC DNA]</scope>
    <source>
        <strain evidence="3 4">YH-vei2233</strain>
    </source>
</reference>
<dbReference type="Pfam" id="PF12229">
    <property type="entry name" value="PG_binding_4"/>
    <property type="match status" value="1"/>
</dbReference>
<dbReference type="SMART" id="SM01208">
    <property type="entry name" value="G5"/>
    <property type="match status" value="1"/>
</dbReference>
<dbReference type="InterPro" id="IPR052913">
    <property type="entry name" value="Glycopeptide_resist_protein"/>
</dbReference>